<dbReference type="SUPFAM" id="SSF53067">
    <property type="entry name" value="Actin-like ATPase domain"/>
    <property type="match status" value="1"/>
</dbReference>
<dbReference type="EMBL" id="JAKVQD010000001">
    <property type="protein sequence ID" value="MCH4551594.1"/>
    <property type="molecule type" value="Genomic_DNA"/>
</dbReference>
<dbReference type="EC" id="2.7.1.170" evidence="1"/>
<dbReference type="Proteomes" id="UP001156141">
    <property type="component" value="Unassembled WGS sequence"/>
</dbReference>
<name>A0ABS9RF73_9FLAO</name>
<dbReference type="InterPro" id="IPR043129">
    <property type="entry name" value="ATPase_NBD"/>
</dbReference>
<comment type="caution">
    <text evidence="1">The sequence shown here is derived from an EMBL/GenBank/DDBJ whole genome shotgun (WGS) entry which is preliminary data.</text>
</comment>
<dbReference type="PANTHER" id="PTHR30605">
    <property type="entry name" value="ANHYDRO-N-ACETYLMURAMIC ACID KINASE"/>
    <property type="match status" value="1"/>
</dbReference>
<keyword evidence="2" id="KW-1185">Reference proteome</keyword>
<dbReference type="Pfam" id="PF03702">
    <property type="entry name" value="AnmK"/>
    <property type="match status" value="1"/>
</dbReference>
<proteinExistence type="predicted"/>
<dbReference type="PANTHER" id="PTHR30605:SF0">
    <property type="entry name" value="ANHYDRO-N-ACETYLMURAMIC ACID KINASE"/>
    <property type="match status" value="1"/>
</dbReference>
<dbReference type="NCBIfam" id="NF007144">
    <property type="entry name" value="PRK09585.2-3"/>
    <property type="match status" value="1"/>
</dbReference>
<accession>A0ABS9RF73</accession>
<keyword evidence="1" id="KW-0808">Transferase</keyword>
<gene>
    <name evidence="1" type="ORF">MKW35_03110</name>
</gene>
<evidence type="ECO:0000313" key="1">
    <source>
        <dbReference type="EMBL" id="MCH4551594.1"/>
    </source>
</evidence>
<dbReference type="InterPro" id="IPR005338">
    <property type="entry name" value="Anhydro_N_Ac-Mur_kinase"/>
</dbReference>
<dbReference type="GO" id="GO:0016301">
    <property type="term" value="F:kinase activity"/>
    <property type="evidence" value="ECO:0007669"/>
    <property type="project" value="UniProtKB-KW"/>
</dbReference>
<evidence type="ECO:0000313" key="2">
    <source>
        <dbReference type="Proteomes" id="UP001156141"/>
    </source>
</evidence>
<reference evidence="1" key="1">
    <citation type="submission" date="2022-02" db="EMBL/GenBank/DDBJ databases">
        <title>Aestuariibaculum sp., a marine bacterium isolated from sediment in Guangxi.</title>
        <authorList>
            <person name="Ying J."/>
        </authorList>
    </citation>
    <scope>NUCLEOTIDE SEQUENCE</scope>
    <source>
        <strain evidence="1">L182</strain>
    </source>
</reference>
<sequence length="356" mass="39799">MAKNKFKVIGVMSGTSLDGIDLVYVIFEKGKQWQFDIVYSETVAYPKFWEEQLTGLVANTFEELKVIDVAYTKYITGVIGDFIKKYNLNDIDAVCSHGHTALHQPEKKLTYQIGNLQMLAEVLGQKVVCDFRVQDVEYGGQGAPLVPIGDKLLFSDYDFCLNLGGFANISTDENDKRIAYDICPVNIVLNHYVKQLGFDYDDSGTIAASGSVNAELLDKLNALGFYKEAYPKSLGLEWVKVNIFPLIDAFQLEIKDILSTFVEHIAIQLAAEINKKELASVYVTGGGVYNAYLIERLKHYTNNTILIPENAIVEFKEALIFGFLGVLKLRNENNCLQSVTGANRDHSSGKIYLPEK</sequence>
<dbReference type="RefSeq" id="WP_240571921.1">
    <property type="nucleotide sequence ID" value="NZ_CP136709.1"/>
</dbReference>
<keyword evidence="1" id="KW-0418">Kinase</keyword>
<organism evidence="1 2">
    <name type="scientific">Aestuariibaculum lutulentum</name>
    <dbReference type="NCBI Taxonomy" id="2920935"/>
    <lineage>
        <taxon>Bacteria</taxon>
        <taxon>Pseudomonadati</taxon>
        <taxon>Bacteroidota</taxon>
        <taxon>Flavobacteriia</taxon>
        <taxon>Flavobacteriales</taxon>
        <taxon>Flavobacteriaceae</taxon>
    </lineage>
</organism>
<protein>
    <submittedName>
        <fullName evidence="1">Anhydro-N-acetylmuramic acid kinase</fullName>
        <ecNumber evidence="1">2.7.1.170</ecNumber>
    </submittedName>
</protein>
<dbReference type="Gene3D" id="3.30.420.40">
    <property type="match status" value="2"/>
</dbReference>